<dbReference type="PANTHER" id="PTHR24111:SF0">
    <property type="entry name" value="LEUCINE-RICH REPEAT-CONTAINING PROTEIN"/>
    <property type="match status" value="1"/>
</dbReference>
<dbReference type="Gene3D" id="3.80.10.10">
    <property type="entry name" value="Ribonuclease Inhibitor"/>
    <property type="match status" value="2"/>
</dbReference>
<keyword evidence="4" id="KW-1185">Reference proteome</keyword>
<reference evidence="3 4" key="1">
    <citation type="submission" date="2024-04" db="EMBL/GenBank/DDBJ databases">
        <title>Tritrichomonas musculus Genome.</title>
        <authorList>
            <person name="Alves-Ferreira E."/>
            <person name="Grigg M."/>
            <person name="Lorenzi H."/>
            <person name="Galac M."/>
        </authorList>
    </citation>
    <scope>NUCLEOTIDE SEQUENCE [LARGE SCALE GENOMIC DNA]</scope>
    <source>
        <strain evidence="3 4">EAF2021</strain>
    </source>
</reference>
<name>A0ABR2JUM4_9EUKA</name>
<evidence type="ECO:0008006" key="5">
    <source>
        <dbReference type="Google" id="ProtNLM"/>
    </source>
</evidence>
<gene>
    <name evidence="3" type="ORF">M9Y10_045223</name>
</gene>
<dbReference type="EMBL" id="JAPFFF010000009">
    <property type="protein sequence ID" value="KAK8882581.1"/>
    <property type="molecule type" value="Genomic_DNA"/>
</dbReference>
<accession>A0ABR2JUM4</accession>
<feature type="region of interest" description="Disordered" evidence="2">
    <location>
        <begin position="799"/>
        <end position="855"/>
    </location>
</feature>
<sequence length="855" mass="96071">MTVDEEIWNSIKDQINDGDVNPTICMLVDCIDEKKQKSNEILVVTESFVSLFEQSSQKRKCLFNFFQLKKLSFLNNQLSFESDSSKFSIIHSDIEDITNAILKNLFSIMNQDELPAIDCPGFNLSFGHDAASRLAAKLSFKGNIVSTSDIDAARSEFDDNSNELTLSQFSSFIDNLPLLLDCAGFRTGYKRINIDVELSSDILNALLSYLPNNKSFTEISFSAKITADFESFANSNNLNQIRQLIFQDFKFESLLIEPISKIINNSSLKLLQFSSCLDKNTLELLLSKFSSLDKFKEIPIIDFSQNDASILSNHLSLFSNTKKLVLQNCGMEILPVLQSLFALYGIKIESIDLSGNQCTESNSKPLNFPLSLNEIILDEVQFEYDTFDSLFTSLMNHSPQEDKVYHVSLVSISLKESEWRQFLSTIDEKSAPKLAKLNWSNNTVNKPFIRFINSTKSLLSLNISGCIDNTPETTCLIPTLLRQNYTIRELTLDTYDLNELEEEAIKSIIDNLENNHSLISLSLNDQPISDDNVIELANALMANRRIKKLCFNFTGIEDKETILSFFEKLADRGRPLHIKYPLEALENLRDSIDDYEDAEKTRDIENYKEGFIGKVNELYHKVINGNKQIKVPDESITFADENGRVVIGGNNDDNDDEFNGINYDPIRKQDWTNNVASKIGASPEQMRQASAANGETGVQYQYTNLSDLPSQPSQVQPNYKEQITNQEPENLFDLSEDEIREIINNHRKDPSKVAPNRLPISPEEYRLYRKNYNSASLNEVPLGALPDLPPLGDVNGLPPVGNAGMPPPPNGMDLPPLGNVNMFNGSNLPPPPPTGVSLPPPPTGMTLPPPPKKMI</sequence>
<comment type="caution">
    <text evidence="3">The sequence shown here is derived from an EMBL/GenBank/DDBJ whole genome shotgun (WGS) entry which is preliminary data.</text>
</comment>
<evidence type="ECO:0000313" key="3">
    <source>
        <dbReference type="EMBL" id="KAK8882581.1"/>
    </source>
</evidence>
<dbReference type="Proteomes" id="UP001470230">
    <property type="component" value="Unassembled WGS sequence"/>
</dbReference>
<evidence type="ECO:0000256" key="2">
    <source>
        <dbReference type="SAM" id="MobiDB-lite"/>
    </source>
</evidence>
<dbReference type="InterPro" id="IPR052201">
    <property type="entry name" value="LRR-containing_regulator"/>
</dbReference>
<dbReference type="PANTHER" id="PTHR24111">
    <property type="entry name" value="LEUCINE-RICH REPEAT-CONTAINING PROTEIN 34"/>
    <property type="match status" value="1"/>
</dbReference>
<dbReference type="SUPFAM" id="SSF52047">
    <property type="entry name" value="RNI-like"/>
    <property type="match status" value="1"/>
</dbReference>
<feature type="compositionally biased region" description="Low complexity" evidence="2">
    <location>
        <begin position="811"/>
        <end position="827"/>
    </location>
</feature>
<evidence type="ECO:0000256" key="1">
    <source>
        <dbReference type="ARBA" id="ARBA00022737"/>
    </source>
</evidence>
<dbReference type="InterPro" id="IPR032675">
    <property type="entry name" value="LRR_dom_sf"/>
</dbReference>
<protein>
    <recommendedName>
        <fullName evidence="5">RNI-like protein</fullName>
    </recommendedName>
</protein>
<proteinExistence type="predicted"/>
<organism evidence="3 4">
    <name type="scientific">Tritrichomonas musculus</name>
    <dbReference type="NCBI Taxonomy" id="1915356"/>
    <lineage>
        <taxon>Eukaryota</taxon>
        <taxon>Metamonada</taxon>
        <taxon>Parabasalia</taxon>
        <taxon>Tritrichomonadida</taxon>
        <taxon>Tritrichomonadidae</taxon>
        <taxon>Tritrichomonas</taxon>
    </lineage>
</organism>
<evidence type="ECO:0000313" key="4">
    <source>
        <dbReference type="Proteomes" id="UP001470230"/>
    </source>
</evidence>
<keyword evidence="1" id="KW-0677">Repeat</keyword>
<feature type="compositionally biased region" description="Pro residues" evidence="2">
    <location>
        <begin position="828"/>
        <end position="855"/>
    </location>
</feature>